<reference evidence="2" key="2">
    <citation type="journal article" date="2021" name="Genome Biol. Evol.">
        <title>Developing a high-quality reference genome for a parasitic bivalve with doubly uniparental inheritance (Bivalvia: Unionida).</title>
        <authorList>
            <person name="Smith C.H."/>
        </authorList>
    </citation>
    <scope>NUCLEOTIDE SEQUENCE</scope>
    <source>
        <strain evidence="2">CHS0354</strain>
        <tissue evidence="2">Mantle</tissue>
    </source>
</reference>
<dbReference type="EMBL" id="JAEAOA010001385">
    <property type="protein sequence ID" value="KAK3583812.1"/>
    <property type="molecule type" value="Genomic_DNA"/>
</dbReference>
<comment type="caution">
    <text evidence="2">The sequence shown here is derived from an EMBL/GenBank/DDBJ whole genome shotgun (WGS) entry which is preliminary data.</text>
</comment>
<dbReference type="PANTHER" id="PTHR33569:SF1">
    <property type="entry name" value="UREASE"/>
    <property type="match status" value="1"/>
</dbReference>
<gene>
    <name evidence="2" type="ORF">CHS0354_022859</name>
</gene>
<dbReference type="GO" id="GO:0035550">
    <property type="term" value="C:urease complex"/>
    <property type="evidence" value="ECO:0007669"/>
    <property type="project" value="InterPro"/>
</dbReference>
<dbReference type="InterPro" id="IPR050069">
    <property type="entry name" value="Urease_subunit"/>
</dbReference>
<dbReference type="InterPro" id="IPR036461">
    <property type="entry name" value="Urease_betasu_sf"/>
</dbReference>
<feature type="non-terminal residue" evidence="2">
    <location>
        <position position="110"/>
    </location>
</feature>
<keyword evidence="1" id="KW-0378">Hydrolase</keyword>
<evidence type="ECO:0000256" key="1">
    <source>
        <dbReference type="ARBA" id="ARBA00022801"/>
    </source>
</evidence>
<organism evidence="2 3">
    <name type="scientific">Potamilus streckersoni</name>
    <dbReference type="NCBI Taxonomy" id="2493646"/>
    <lineage>
        <taxon>Eukaryota</taxon>
        <taxon>Metazoa</taxon>
        <taxon>Spiralia</taxon>
        <taxon>Lophotrochozoa</taxon>
        <taxon>Mollusca</taxon>
        <taxon>Bivalvia</taxon>
        <taxon>Autobranchia</taxon>
        <taxon>Heteroconchia</taxon>
        <taxon>Palaeoheterodonta</taxon>
        <taxon>Unionida</taxon>
        <taxon>Unionoidea</taxon>
        <taxon>Unionidae</taxon>
        <taxon>Ambleminae</taxon>
        <taxon>Lampsilini</taxon>
        <taxon>Potamilus</taxon>
    </lineage>
</organism>
<accession>A0AAE0S1Z1</accession>
<sequence length="110" mass="11983">KKNLFEVDSPLDVIPGEITPGKNEIVINRGRRTVNIKVTSRCDRPIQNIPSGTAVRFEPGETKTVNLVEIGGNKIVRGGNGLSDGKMDPVKLEAIMARVTERGFGNEKQV</sequence>
<evidence type="ECO:0000313" key="3">
    <source>
        <dbReference type="Proteomes" id="UP001195483"/>
    </source>
</evidence>
<reference evidence="2" key="3">
    <citation type="submission" date="2023-05" db="EMBL/GenBank/DDBJ databases">
        <authorList>
            <person name="Smith C.H."/>
        </authorList>
    </citation>
    <scope>NUCLEOTIDE SEQUENCE</scope>
    <source>
        <strain evidence="2">CHS0354</strain>
        <tissue evidence="2">Mantle</tissue>
    </source>
</reference>
<name>A0AAE0S1Z1_9BIVA</name>
<proteinExistence type="predicted"/>
<dbReference type="GO" id="GO:0043419">
    <property type="term" value="P:urea catabolic process"/>
    <property type="evidence" value="ECO:0007669"/>
    <property type="project" value="InterPro"/>
</dbReference>
<protein>
    <submittedName>
        <fullName evidence="2">Uncharacterized protein</fullName>
    </submittedName>
</protein>
<keyword evidence="3" id="KW-1185">Reference proteome</keyword>
<dbReference type="Gene3D" id="2.10.150.10">
    <property type="entry name" value="Urease, beta subunit"/>
    <property type="match status" value="2"/>
</dbReference>
<dbReference type="InterPro" id="IPR002019">
    <property type="entry name" value="Urease_beta-like"/>
</dbReference>
<dbReference type="PANTHER" id="PTHR33569">
    <property type="entry name" value="UREASE"/>
    <property type="match status" value="1"/>
</dbReference>
<reference evidence="2" key="1">
    <citation type="journal article" date="2021" name="Genome Biol. Evol.">
        <title>A High-Quality Reference Genome for a Parasitic Bivalve with Doubly Uniparental Inheritance (Bivalvia: Unionida).</title>
        <authorList>
            <person name="Smith C.H."/>
        </authorList>
    </citation>
    <scope>NUCLEOTIDE SEQUENCE</scope>
    <source>
        <strain evidence="2">CHS0354</strain>
    </source>
</reference>
<dbReference type="SUPFAM" id="SSF51278">
    <property type="entry name" value="Urease, beta-subunit"/>
    <property type="match status" value="1"/>
</dbReference>
<dbReference type="GO" id="GO:0016787">
    <property type="term" value="F:hydrolase activity"/>
    <property type="evidence" value="ECO:0007669"/>
    <property type="project" value="UniProtKB-KW"/>
</dbReference>
<dbReference type="Proteomes" id="UP001195483">
    <property type="component" value="Unassembled WGS sequence"/>
</dbReference>
<dbReference type="Pfam" id="PF00699">
    <property type="entry name" value="Urease_beta"/>
    <property type="match status" value="1"/>
</dbReference>
<evidence type="ECO:0000313" key="2">
    <source>
        <dbReference type="EMBL" id="KAK3583812.1"/>
    </source>
</evidence>
<dbReference type="AlphaFoldDB" id="A0AAE0S1Z1"/>